<dbReference type="InterPro" id="IPR005531">
    <property type="entry name" value="Asp23"/>
</dbReference>
<dbReference type="Proteomes" id="UP000198280">
    <property type="component" value="Unassembled WGS sequence"/>
</dbReference>
<keyword evidence="3" id="KW-1185">Reference proteome</keyword>
<evidence type="ECO:0000313" key="2">
    <source>
        <dbReference type="EMBL" id="SNR89897.1"/>
    </source>
</evidence>
<evidence type="ECO:0000256" key="1">
    <source>
        <dbReference type="ARBA" id="ARBA00005721"/>
    </source>
</evidence>
<name>A0A239A2N0_9ACTN</name>
<evidence type="ECO:0000313" key="3">
    <source>
        <dbReference type="Proteomes" id="UP000198280"/>
    </source>
</evidence>
<protein>
    <submittedName>
        <fullName evidence="2">Uncharacterized conserved protein YloU, alkaline shock protein (Asp23) family</fullName>
    </submittedName>
</protein>
<dbReference type="AlphaFoldDB" id="A0A239A2N0"/>
<gene>
    <name evidence="2" type="ORF">SAMN05216252_101742</name>
</gene>
<dbReference type="EMBL" id="FZOF01000001">
    <property type="protein sequence ID" value="SNR89897.1"/>
    <property type="molecule type" value="Genomic_DNA"/>
</dbReference>
<sequence length="127" mass="13794">MTAAAPDSPAQPLAPKERGSLRLADRVLAKIASQAARESLADAPGREYVPRGARPQASVSVVREQVYVRLSVELGYPVDIAEVCRSVRRHVASRVEESTGFAVLGVTVEVERLHSRASHIVEEARVR</sequence>
<dbReference type="RefSeq" id="WP_089222092.1">
    <property type="nucleotide sequence ID" value="NZ_FZOF01000001.1"/>
</dbReference>
<reference evidence="2 3" key="1">
    <citation type="submission" date="2017-06" db="EMBL/GenBank/DDBJ databases">
        <authorList>
            <person name="Kim H.J."/>
            <person name="Triplett B.A."/>
        </authorList>
    </citation>
    <scope>NUCLEOTIDE SEQUENCE [LARGE SCALE GENOMIC DNA]</scope>
    <source>
        <strain evidence="2 3">CGMCC 4.1858</strain>
    </source>
</reference>
<dbReference type="OrthoDB" id="4350674at2"/>
<comment type="similarity">
    <text evidence="1">Belongs to the asp23 family.</text>
</comment>
<proteinExistence type="inferred from homology"/>
<organism evidence="2 3">
    <name type="scientific">Actinacidiphila glaucinigra</name>
    <dbReference type="NCBI Taxonomy" id="235986"/>
    <lineage>
        <taxon>Bacteria</taxon>
        <taxon>Bacillati</taxon>
        <taxon>Actinomycetota</taxon>
        <taxon>Actinomycetes</taxon>
        <taxon>Kitasatosporales</taxon>
        <taxon>Streptomycetaceae</taxon>
        <taxon>Actinacidiphila</taxon>
    </lineage>
</organism>
<dbReference type="Pfam" id="PF03780">
    <property type="entry name" value="Asp23"/>
    <property type="match status" value="1"/>
</dbReference>
<accession>A0A239A2N0</accession>